<evidence type="ECO:0008006" key="3">
    <source>
        <dbReference type="Google" id="ProtNLM"/>
    </source>
</evidence>
<dbReference type="Gene3D" id="2.160.20.80">
    <property type="entry name" value="E3 ubiquitin-protein ligase SopA"/>
    <property type="match status" value="4"/>
</dbReference>
<dbReference type="InterPro" id="IPR051082">
    <property type="entry name" value="Pentapeptide-BTB/POZ_domain"/>
</dbReference>
<evidence type="ECO:0000313" key="2">
    <source>
        <dbReference type="Proteomes" id="UP000250870"/>
    </source>
</evidence>
<dbReference type="PANTHER" id="PTHR14136">
    <property type="entry name" value="BTB_POZ DOMAIN-CONTAINING PROTEIN KCTD9"/>
    <property type="match status" value="1"/>
</dbReference>
<dbReference type="Proteomes" id="UP000250870">
    <property type="component" value="Unassembled WGS sequence"/>
</dbReference>
<accession>A0A329VJS4</accession>
<proteinExistence type="predicted"/>
<protein>
    <recommendedName>
        <fullName evidence="3">Pentapeptide repeat-containing protein</fullName>
    </recommendedName>
</protein>
<dbReference type="PANTHER" id="PTHR14136:SF17">
    <property type="entry name" value="BTB_POZ DOMAIN-CONTAINING PROTEIN KCTD9"/>
    <property type="match status" value="1"/>
</dbReference>
<organism evidence="1 2">
    <name type="scientific">Photorhabdus laumondii subsp. clarkei</name>
    <dbReference type="NCBI Taxonomy" id="2029685"/>
    <lineage>
        <taxon>Bacteria</taxon>
        <taxon>Pseudomonadati</taxon>
        <taxon>Pseudomonadota</taxon>
        <taxon>Gammaproteobacteria</taxon>
        <taxon>Enterobacterales</taxon>
        <taxon>Morganellaceae</taxon>
        <taxon>Photorhabdus</taxon>
    </lineage>
</organism>
<dbReference type="Pfam" id="PF00805">
    <property type="entry name" value="Pentapeptide"/>
    <property type="match status" value="4"/>
</dbReference>
<name>A0A329VJS4_9GAMM</name>
<dbReference type="EMBL" id="NSCI01000005">
    <property type="protein sequence ID" value="RAW92123.1"/>
    <property type="molecule type" value="Genomic_DNA"/>
</dbReference>
<reference evidence="1 2" key="1">
    <citation type="journal article" date="2018" name="Int. J. Syst. Evol. Microbiol.">
        <title>Whole-genome-based revisit of Photorhabdus phylogeny: proposal for the elevation of most Photorhabdus subspecies to the species level and description of one novel species Photorhabdus bodei sp. nov., and one novel subspecies Photorhabdus laumondii subsp. clarkei subsp. nov.</title>
        <authorList>
            <person name="Machado R.A.R."/>
            <person name="Wuthrich D."/>
            <person name="Kuhnert P."/>
            <person name="Arce C.C.M."/>
            <person name="Thonen L."/>
            <person name="Ruiz C."/>
            <person name="Zhang X."/>
            <person name="Robert C.A.M."/>
            <person name="Karimi J."/>
            <person name="Kamali S."/>
            <person name="Ma J."/>
            <person name="Bruggmann R."/>
            <person name="Erb M."/>
        </authorList>
    </citation>
    <scope>NUCLEOTIDE SEQUENCE [LARGE SCALE GENOMIC DNA]</scope>
    <source>
        <strain evidence="1 2">BOJ-47</strain>
    </source>
</reference>
<dbReference type="RefSeq" id="WP_113025082.1">
    <property type="nucleotide sequence ID" value="NZ_CAWNWQ010000005.1"/>
</dbReference>
<gene>
    <name evidence="1" type="ORF">CKY01_06355</name>
</gene>
<sequence>MSQSRSFAGKWQFAAISGQLITVQANGVLNLSTGQSGAINQMLNAYGDKDGITGLWLQAGNGQYLAASGNTPQANQPRIGTVAEIRLEEVGGSGFRLRRISNSGDSYLVAQQSGLIWQAVTSSPPLSAQFTRTIVTKDLEFLKEWGAMGVDLRFAYLAEENLNEMVMMSVDLSNADLRGSTLLDADLTNVKVDDCNFSGGDLSKTDLIHIHGKNALFEKCIVGSDTNMPDAELPNAIFRGCKSCGGQPVLNRLKAPGADFSGALLSSVIMNDADLSRANLVNVDLNNASLTSCNFTGATMTLVNLQNTTLQTSNFSQATLVGIDFTGADINHVNFSGANLTNARLSLTTGYSQLNFSGSTLLATVLTGMDLVDATITAKTDFTQAQMDGVNLSGQTLDQVIFLMASMKKVNLNFTSLNGAVLVGANLAGATVLGNVSLVGANLSNASLEKVDLTGAQFGPLSTVTHLDEVDAQALDNQQLPERLRQMLYQGKILVNGQAKVLVRQPGQSWLVEHDGKPLFIHYQDGQLNVAQDNGRNAAILANTFMPNVILTGANLYAVDMSGAHWYGSDAKADNANLEQVNLSNANLATMNFTQARLYGANLSYANLVGTNFSKAMLEPTAGLKPASLAFASIQGSIFTEAKLTGANLTNGAVALPFEQSGNKLTGVPLFSAALELMSSLNSGTVSKELRQVFTDNGYSLLSNAKIIEKQSDQYWIISNQPPYTDLSYRGYCEFVVIRVNNEVGNNHLQVCGGSPLRIIRTAADNTLQPFNVAFGVTIDIAQAMDPATTCPSGLRYQLSNTGISYQSLMTPGLPPHPPKCIPSPDAFCHK</sequence>
<dbReference type="InterPro" id="IPR001646">
    <property type="entry name" value="5peptide_repeat"/>
</dbReference>
<evidence type="ECO:0000313" key="1">
    <source>
        <dbReference type="EMBL" id="RAW92123.1"/>
    </source>
</evidence>
<dbReference type="AlphaFoldDB" id="A0A329VJS4"/>
<comment type="caution">
    <text evidence="1">The sequence shown here is derived from an EMBL/GenBank/DDBJ whole genome shotgun (WGS) entry which is preliminary data.</text>
</comment>
<dbReference type="SUPFAM" id="SSF141571">
    <property type="entry name" value="Pentapeptide repeat-like"/>
    <property type="match status" value="3"/>
</dbReference>
<dbReference type="Pfam" id="PF13599">
    <property type="entry name" value="Pentapeptide_4"/>
    <property type="match status" value="1"/>
</dbReference>